<gene>
    <name evidence="1" type="ORF">TCIL3000_0_46830</name>
</gene>
<reference evidence="2" key="1">
    <citation type="submission" date="2011-07" db="EMBL/GenBank/DDBJ databases">
        <title>Divergent evolution of antigenic variation in African trypanosomes.</title>
        <authorList>
            <person name="Jackson A.P."/>
            <person name="Berry A."/>
            <person name="Allison H.C."/>
            <person name="Burton P."/>
            <person name="Anderson J."/>
            <person name="Aslett M."/>
            <person name="Brown R."/>
            <person name="Corton N."/>
            <person name="Harris D."/>
            <person name="Hauser H."/>
            <person name="Gamble J."/>
            <person name="Gilderthorp R."/>
            <person name="McQuillan J."/>
            <person name="Quail M.A."/>
            <person name="Sanders M."/>
            <person name="Van Tonder A."/>
            <person name="Ginger M.L."/>
            <person name="Donelson J.E."/>
            <person name="Field M.C."/>
            <person name="Barry J.D."/>
            <person name="Berriman M."/>
            <person name="Hertz-Fowler C."/>
        </authorList>
    </citation>
    <scope>NUCLEOTIDE SEQUENCE [LARGE SCALE GENOMIC DNA]</scope>
    <source>
        <strain evidence="2">IL3000</strain>
    </source>
</reference>
<dbReference type="AlphaFoldDB" id="F9W9U5"/>
<name>F9W9U5_TRYCI</name>
<dbReference type="Proteomes" id="UP000000702">
    <property type="component" value="Unassembled WGS sequence"/>
</dbReference>
<dbReference type="EMBL" id="CAEQ01001351">
    <property type="protein sequence ID" value="CCD14000.1"/>
    <property type="molecule type" value="Genomic_DNA"/>
</dbReference>
<proteinExistence type="predicted"/>
<evidence type="ECO:0000313" key="1">
    <source>
        <dbReference type="EMBL" id="CCD14000.1"/>
    </source>
</evidence>
<evidence type="ECO:0000313" key="2">
    <source>
        <dbReference type="Proteomes" id="UP000000702"/>
    </source>
</evidence>
<sequence>MGHTRTVTSHARTYAWSSLLSSLSHYTTGGSICCRGVQPKSAGFTHPSLLPTLHTPFSAASSIQMLTGISHGAVTRPAVQHSNKLHSELLTCGDPFSQSHSAAHIQALIQGHFTH</sequence>
<reference evidence="1 2" key="2">
    <citation type="journal article" date="2012" name="Proc. Natl. Acad. Sci. U.S.A.">
        <title>Antigenic diversity is generated by distinct evolutionary mechanisms in African trypanosome species.</title>
        <authorList>
            <person name="Jackson A.P."/>
            <person name="Berry A."/>
            <person name="Aslett M."/>
            <person name="Allison H.C."/>
            <person name="Burton P."/>
            <person name="Vavrova-Anderson J."/>
            <person name="Brown R."/>
            <person name="Browne H."/>
            <person name="Corton N."/>
            <person name="Hauser H."/>
            <person name="Gamble J."/>
            <person name="Gilderthorp R."/>
            <person name="Marcello L."/>
            <person name="McQuillan J."/>
            <person name="Otto T.D."/>
            <person name="Quail M.A."/>
            <person name="Sanders M.J."/>
            <person name="van Tonder A."/>
            <person name="Ginger M.L."/>
            <person name="Field M.C."/>
            <person name="Barry J.D."/>
            <person name="Hertz-Fowler C."/>
            <person name="Berriman M."/>
        </authorList>
    </citation>
    <scope>NUCLEOTIDE SEQUENCE [LARGE SCALE GENOMIC DNA]</scope>
    <source>
        <strain evidence="1 2">IL3000</strain>
    </source>
</reference>
<comment type="caution">
    <text evidence="1">The sequence shown here is derived from an EMBL/GenBank/DDBJ whole genome shotgun (WGS) entry which is preliminary data.</text>
</comment>
<protein>
    <submittedName>
        <fullName evidence="1">Uncharacterized protein</fullName>
    </submittedName>
</protein>
<organism evidence="1 2">
    <name type="scientific">Trypanosoma congolense (strain IL3000)</name>
    <dbReference type="NCBI Taxonomy" id="1068625"/>
    <lineage>
        <taxon>Eukaryota</taxon>
        <taxon>Discoba</taxon>
        <taxon>Euglenozoa</taxon>
        <taxon>Kinetoplastea</taxon>
        <taxon>Metakinetoplastina</taxon>
        <taxon>Trypanosomatida</taxon>
        <taxon>Trypanosomatidae</taxon>
        <taxon>Trypanosoma</taxon>
        <taxon>Nannomonas</taxon>
    </lineage>
</organism>
<accession>F9W9U5</accession>
<keyword evidence="2" id="KW-1185">Reference proteome</keyword>